<evidence type="ECO:0000313" key="2">
    <source>
        <dbReference type="Proteomes" id="UP001488805"/>
    </source>
</evidence>
<gene>
    <name evidence="1" type="ORF">VZT92_010972</name>
</gene>
<organism evidence="1 2">
    <name type="scientific">Zoarces viviparus</name>
    <name type="common">Viviparous eelpout</name>
    <name type="synonym">Blennius viviparus</name>
    <dbReference type="NCBI Taxonomy" id="48416"/>
    <lineage>
        <taxon>Eukaryota</taxon>
        <taxon>Metazoa</taxon>
        <taxon>Chordata</taxon>
        <taxon>Craniata</taxon>
        <taxon>Vertebrata</taxon>
        <taxon>Euteleostomi</taxon>
        <taxon>Actinopterygii</taxon>
        <taxon>Neopterygii</taxon>
        <taxon>Teleostei</taxon>
        <taxon>Neoteleostei</taxon>
        <taxon>Acanthomorphata</taxon>
        <taxon>Eupercaria</taxon>
        <taxon>Perciformes</taxon>
        <taxon>Cottioidei</taxon>
        <taxon>Zoarcales</taxon>
        <taxon>Zoarcidae</taxon>
        <taxon>Zoarcinae</taxon>
        <taxon>Zoarces</taxon>
    </lineage>
</organism>
<dbReference type="EMBL" id="JBCEZU010000089">
    <property type="protein sequence ID" value="KAK9531553.1"/>
    <property type="molecule type" value="Genomic_DNA"/>
</dbReference>
<dbReference type="Proteomes" id="UP001488805">
    <property type="component" value="Unassembled WGS sequence"/>
</dbReference>
<accession>A0AAW1F9X3</accession>
<proteinExistence type="predicted"/>
<name>A0AAW1F9X3_ZOAVI</name>
<evidence type="ECO:0000313" key="1">
    <source>
        <dbReference type="EMBL" id="KAK9531553.1"/>
    </source>
</evidence>
<protein>
    <submittedName>
        <fullName evidence="1">Uncharacterized protein</fullName>
    </submittedName>
</protein>
<comment type="caution">
    <text evidence="1">The sequence shown here is derived from an EMBL/GenBank/DDBJ whole genome shotgun (WGS) entry which is preliminary data.</text>
</comment>
<dbReference type="AlphaFoldDB" id="A0AAW1F9X3"/>
<sequence length="113" mass="13331">MRGERRSASFRKEKPAGLSRALSWLNVSTLSRQSRRIFHSQNDLRAAHNHRQPYSHARFNAEDEDHDSWVYQPQHKIGERGQRNDETSYVTACCISSSRCTNHMLYAWLYHKL</sequence>
<reference evidence="1 2" key="1">
    <citation type="journal article" date="2024" name="Genome Biol. Evol.">
        <title>Chromosome-level genome assembly of the viviparous eelpout Zoarces viviparus.</title>
        <authorList>
            <person name="Fuhrmann N."/>
            <person name="Brasseur M.V."/>
            <person name="Bakowski C.E."/>
            <person name="Podsiadlowski L."/>
            <person name="Prost S."/>
            <person name="Krehenwinkel H."/>
            <person name="Mayer C."/>
        </authorList>
    </citation>
    <scope>NUCLEOTIDE SEQUENCE [LARGE SCALE GENOMIC DNA]</scope>
    <source>
        <strain evidence="1">NO-MEL_2022_Ind0_liver</strain>
    </source>
</reference>
<keyword evidence="2" id="KW-1185">Reference proteome</keyword>